<dbReference type="AlphaFoldDB" id="A0A6H0TLP2"/>
<organism evidence="1 2">
    <name type="scientific">Bacillus thuringiensis serovar andalousiensis</name>
    <dbReference type="NCBI Taxonomy" id="257985"/>
    <lineage>
        <taxon>Bacteria</taxon>
        <taxon>Bacillati</taxon>
        <taxon>Bacillota</taxon>
        <taxon>Bacilli</taxon>
        <taxon>Bacillales</taxon>
        <taxon>Bacillaceae</taxon>
        <taxon>Bacillus</taxon>
        <taxon>Bacillus cereus group</taxon>
    </lineage>
</organism>
<dbReference type="EMBL" id="CP035727">
    <property type="protein sequence ID" value="QIW22081.1"/>
    <property type="molecule type" value="Genomic_DNA"/>
</dbReference>
<dbReference type="Proteomes" id="UP000501374">
    <property type="component" value="Chromosome"/>
</dbReference>
<sequence length="84" mass="9625">MFRKIKTADQLNIELFTRCMNMIIAREGKKSKFLSFVRFMPDLTWTAGKEKPGVANGYNLKLVAKTIKEQKKTQTISLHTCTGE</sequence>
<accession>A0A6H0TLP2</accession>
<reference evidence="2" key="1">
    <citation type="submission" date="2019-02" db="EMBL/GenBank/DDBJ databases">
        <title>Structural and Functional analysis of Lanthipeptide from Bacillus thuringiensis serovar andalousiensis B23193.</title>
        <authorList>
            <person name="Andreeva J.V."/>
            <person name="Grigoreva A."/>
        </authorList>
    </citation>
    <scope>NUCLEOTIDE SEQUENCE [LARGE SCALE GENOMIC DNA]</scope>
    <source>
        <strain evidence="2">B23193</strain>
    </source>
</reference>
<evidence type="ECO:0000313" key="2">
    <source>
        <dbReference type="Proteomes" id="UP000501374"/>
    </source>
</evidence>
<evidence type="ECO:0000313" key="1">
    <source>
        <dbReference type="EMBL" id="QIW22081.1"/>
    </source>
</evidence>
<proteinExistence type="predicted"/>
<protein>
    <submittedName>
        <fullName evidence="1">Uncharacterized protein</fullName>
    </submittedName>
</protein>
<gene>
    <name evidence="1" type="ORF">EVG22_28595</name>
</gene>
<name>A0A6H0TLP2_BACTU</name>